<dbReference type="InterPro" id="IPR029062">
    <property type="entry name" value="Class_I_gatase-like"/>
</dbReference>
<dbReference type="PRINTS" id="PR00099">
    <property type="entry name" value="CPSGATASE"/>
</dbReference>
<dbReference type="GO" id="GO:0003921">
    <property type="term" value="F:GMP synthase activity"/>
    <property type="evidence" value="ECO:0007669"/>
    <property type="project" value="InterPro"/>
</dbReference>
<evidence type="ECO:0000313" key="12">
    <source>
        <dbReference type="EMBL" id="TFE26987.1"/>
    </source>
</evidence>
<evidence type="ECO:0000256" key="7">
    <source>
        <dbReference type="ARBA" id="ARBA00022840"/>
    </source>
</evidence>
<dbReference type="PROSITE" id="PS51273">
    <property type="entry name" value="GATASE_TYPE_1"/>
    <property type="match status" value="1"/>
</dbReference>
<dbReference type="GO" id="GO:0005829">
    <property type="term" value="C:cytosol"/>
    <property type="evidence" value="ECO:0007669"/>
    <property type="project" value="TreeGrafter"/>
</dbReference>
<keyword evidence="6 9" id="KW-0658">Purine biosynthesis</keyword>
<dbReference type="GO" id="GO:0005524">
    <property type="term" value="F:ATP binding"/>
    <property type="evidence" value="ECO:0007669"/>
    <property type="project" value="UniProtKB-UniRule"/>
</dbReference>
<dbReference type="SUPFAM" id="SSF54810">
    <property type="entry name" value="GMP synthetase C-terminal dimerisation domain"/>
    <property type="match status" value="1"/>
</dbReference>
<dbReference type="FunFam" id="3.40.50.880:FF:000001">
    <property type="entry name" value="GMP synthase [glutamine-hydrolyzing]"/>
    <property type="match status" value="1"/>
</dbReference>
<dbReference type="UniPathway" id="UPA00189">
    <property type="reaction ID" value="UER00296"/>
</dbReference>
<dbReference type="PRINTS" id="PR00097">
    <property type="entry name" value="ANTSNTHASEII"/>
</dbReference>
<dbReference type="Pfam" id="PF02540">
    <property type="entry name" value="NAD_synthase"/>
    <property type="match status" value="1"/>
</dbReference>
<dbReference type="Gene3D" id="3.40.50.880">
    <property type="match status" value="1"/>
</dbReference>
<sequence>MIVVLDFGGQYNQLIARRIRDLGVYSELLPFNTTADKLRDLAPKGIVFSGGPASVYAEGAPTVDPAIYELGIPILGICYGMQLITHQQGGKVEPAHKREYGKSDVDFTADSHLVKGLETRQTVWMSHGDHVTELPAGFRVDASTEHAPVAAMSDPNRKFFAVQFHPEVRHSVYGNEMIRNFLFAVCECRGDWTMGSFIEDMVLDIRKEVGDKKVLCALSGGVDSSVVAILIHKAIGDQLTCMFIDHGLLRKDEAESVMETFVGKFDMNVVKIDASERFLGNLKGVEDPEQKRKIIGTEFIRVFEEESAKFDDFTFLAQGTLYTDIVESGTATAQTIKSHHNVGGLPKDMKFKLIEPLKTLFKDEVRKVGAECGLPDAIVMRQPFPGPGLAIRVLGEVTEEKLTIVRESDAILRDEIAKAGLDREIWQYFTALPNMKSVGVMGDGRTYSHTVGIRAVTSIDGMTADWARIPFDVLEKISNRIVNEVQNVNRIVYDITSKPPATIEWE</sequence>
<dbReference type="NCBIfam" id="TIGR00884">
    <property type="entry name" value="guaA_Cterm"/>
    <property type="match status" value="1"/>
</dbReference>
<dbReference type="InterPro" id="IPR017926">
    <property type="entry name" value="GATASE"/>
</dbReference>
<name>A0A4Y8M0L3_9BACL</name>
<keyword evidence="5 9" id="KW-0332">GMP biosynthesis</keyword>
<keyword evidence="13" id="KW-1185">Reference proteome</keyword>
<dbReference type="PRINTS" id="PR00096">
    <property type="entry name" value="GATASE"/>
</dbReference>
<dbReference type="Gene3D" id="3.30.300.10">
    <property type="match status" value="1"/>
</dbReference>
<comment type="subunit">
    <text evidence="9">Homodimer.</text>
</comment>
<dbReference type="Proteomes" id="UP000297900">
    <property type="component" value="Unassembled WGS sequence"/>
</dbReference>
<evidence type="ECO:0000256" key="3">
    <source>
        <dbReference type="ARBA" id="ARBA00022598"/>
    </source>
</evidence>
<evidence type="ECO:0000259" key="11">
    <source>
        <dbReference type="PROSITE" id="PS51553"/>
    </source>
</evidence>
<dbReference type="InterPro" id="IPR014729">
    <property type="entry name" value="Rossmann-like_a/b/a_fold"/>
</dbReference>
<evidence type="ECO:0000256" key="1">
    <source>
        <dbReference type="ARBA" id="ARBA00002332"/>
    </source>
</evidence>
<feature type="active site" evidence="9">
    <location>
        <position position="167"/>
    </location>
</feature>
<dbReference type="CDD" id="cd01742">
    <property type="entry name" value="GATase1_GMP_Synthase"/>
    <property type="match status" value="1"/>
</dbReference>
<evidence type="ECO:0000256" key="6">
    <source>
        <dbReference type="ARBA" id="ARBA00022755"/>
    </source>
</evidence>
<comment type="function">
    <text evidence="1 9">Catalyzes the synthesis of GMP from XMP.</text>
</comment>
<dbReference type="PANTHER" id="PTHR11922">
    <property type="entry name" value="GMP SYNTHASE-RELATED"/>
    <property type="match status" value="1"/>
</dbReference>
<evidence type="ECO:0000256" key="4">
    <source>
        <dbReference type="ARBA" id="ARBA00022741"/>
    </source>
</evidence>
<accession>A0A4Y8M0L3</accession>
<dbReference type="OrthoDB" id="9802219at2"/>
<comment type="catalytic activity">
    <reaction evidence="9">
        <text>XMP + L-glutamine + ATP + H2O = GMP + L-glutamate + AMP + diphosphate + 2 H(+)</text>
        <dbReference type="Rhea" id="RHEA:11680"/>
        <dbReference type="ChEBI" id="CHEBI:15377"/>
        <dbReference type="ChEBI" id="CHEBI:15378"/>
        <dbReference type="ChEBI" id="CHEBI:29985"/>
        <dbReference type="ChEBI" id="CHEBI:30616"/>
        <dbReference type="ChEBI" id="CHEBI:33019"/>
        <dbReference type="ChEBI" id="CHEBI:57464"/>
        <dbReference type="ChEBI" id="CHEBI:58115"/>
        <dbReference type="ChEBI" id="CHEBI:58359"/>
        <dbReference type="ChEBI" id="CHEBI:456215"/>
        <dbReference type="EC" id="6.3.5.2"/>
    </reaction>
</comment>
<gene>
    <name evidence="9 12" type="primary">guaA</name>
    <name evidence="12" type="ORF">E2980_10535</name>
</gene>
<dbReference type="Pfam" id="PF00958">
    <property type="entry name" value="GMP_synt_C"/>
    <property type="match status" value="1"/>
</dbReference>
<dbReference type="SUPFAM" id="SSF52317">
    <property type="entry name" value="Class I glutamine amidotransferase-like"/>
    <property type="match status" value="1"/>
</dbReference>
<feature type="domain" description="GMPS ATP-PPase" evidence="11">
    <location>
        <begin position="192"/>
        <end position="381"/>
    </location>
</feature>
<keyword evidence="4 9" id="KW-0547">Nucleotide-binding</keyword>
<comment type="caution">
    <text evidence="12">The sequence shown here is derived from an EMBL/GenBank/DDBJ whole genome shotgun (WGS) entry which is preliminary data.</text>
</comment>
<dbReference type="InterPro" id="IPR022955">
    <property type="entry name" value="GMP_synthase"/>
</dbReference>
<dbReference type="Pfam" id="PF00117">
    <property type="entry name" value="GATase"/>
    <property type="match status" value="1"/>
</dbReference>
<dbReference type="CDD" id="cd01997">
    <property type="entry name" value="GMP_synthase_C"/>
    <property type="match status" value="1"/>
</dbReference>
<dbReference type="FunFam" id="3.30.300.10:FF:000002">
    <property type="entry name" value="GMP synthase [glutamine-hydrolyzing]"/>
    <property type="match status" value="1"/>
</dbReference>
<feature type="active site" description="Nucleophile" evidence="9">
    <location>
        <position position="78"/>
    </location>
</feature>
<dbReference type="InterPro" id="IPR022310">
    <property type="entry name" value="NAD/GMP_synthase"/>
</dbReference>
<dbReference type="PANTHER" id="PTHR11922:SF2">
    <property type="entry name" value="GMP SYNTHASE [GLUTAMINE-HYDROLYZING]"/>
    <property type="match status" value="1"/>
</dbReference>
<comment type="pathway">
    <text evidence="2 9">Purine metabolism; GMP biosynthesis; GMP from XMP (L-Gln route): step 1/1.</text>
</comment>
<dbReference type="PROSITE" id="PS51553">
    <property type="entry name" value="GMPS_ATP_PPASE"/>
    <property type="match status" value="1"/>
</dbReference>
<dbReference type="NCBIfam" id="TIGR00888">
    <property type="entry name" value="guaA_Nterm"/>
    <property type="match status" value="1"/>
</dbReference>
<proteinExistence type="inferred from homology"/>
<dbReference type="HAMAP" id="MF_00344">
    <property type="entry name" value="GMP_synthase"/>
    <property type="match status" value="1"/>
</dbReference>
<evidence type="ECO:0000256" key="5">
    <source>
        <dbReference type="ARBA" id="ARBA00022749"/>
    </source>
</evidence>
<dbReference type="FunFam" id="3.40.50.620:FF:000001">
    <property type="entry name" value="GMP synthase [glutamine-hydrolyzing]"/>
    <property type="match status" value="1"/>
</dbReference>
<keyword evidence="7 9" id="KW-0067">ATP-binding</keyword>
<dbReference type="EMBL" id="SOMN01000011">
    <property type="protein sequence ID" value="TFE26987.1"/>
    <property type="molecule type" value="Genomic_DNA"/>
</dbReference>
<evidence type="ECO:0000256" key="9">
    <source>
        <dbReference type="HAMAP-Rule" id="MF_00344"/>
    </source>
</evidence>
<evidence type="ECO:0000256" key="10">
    <source>
        <dbReference type="PROSITE-ProRule" id="PRU00886"/>
    </source>
</evidence>
<feature type="binding site" evidence="10">
    <location>
        <begin position="219"/>
        <end position="225"/>
    </location>
    <ligand>
        <name>ATP</name>
        <dbReference type="ChEBI" id="CHEBI:30616"/>
    </ligand>
</feature>
<dbReference type="AlphaFoldDB" id="A0A4Y8M0L3"/>
<evidence type="ECO:0000256" key="8">
    <source>
        <dbReference type="ARBA" id="ARBA00022962"/>
    </source>
</evidence>
<evidence type="ECO:0000256" key="2">
    <source>
        <dbReference type="ARBA" id="ARBA00005153"/>
    </source>
</evidence>
<protein>
    <recommendedName>
        <fullName evidence="9">GMP synthase [glutamine-hydrolyzing]</fullName>
        <ecNumber evidence="9">6.3.5.2</ecNumber>
    </recommendedName>
    <alternativeName>
        <fullName evidence="9">GMP synthetase</fullName>
    </alternativeName>
    <alternativeName>
        <fullName evidence="9">Glutamine amidotransferase</fullName>
    </alternativeName>
</protein>
<dbReference type="RefSeq" id="WP_135152215.1">
    <property type="nucleotide sequence ID" value="NZ_SOMN01000011.1"/>
</dbReference>
<dbReference type="InterPro" id="IPR025777">
    <property type="entry name" value="GMPS_ATP_PPase_dom"/>
</dbReference>
<dbReference type="InterPro" id="IPR004739">
    <property type="entry name" value="GMP_synth_GATase"/>
</dbReference>
<dbReference type="SUPFAM" id="SSF52402">
    <property type="entry name" value="Adenine nucleotide alpha hydrolases-like"/>
    <property type="match status" value="1"/>
</dbReference>
<feature type="active site" evidence="9">
    <location>
        <position position="165"/>
    </location>
</feature>
<organism evidence="12 13">
    <name type="scientific">Cohnella luojiensis</name>
    <dbReference type="NCBI Taxonomy" id="652876"/>
    <lineage>
        <taxon>Bacteria</taxon>
        <taxon>Bacillati</taxon>
        <taxon>Bacillota</taxon>
        <taxon>Bacilli</taxon>
        <taxon>Bacillales</taxon>
        <taxon>Paenibacillaceae</taxon>
        <taxon>Cohnella</taxon>
    </lineage>
</organism>
<reference evidence="12 13" key="1">
    <citation type="submission" date="2019-03" db="EMBL/GenBank/DDBJ databases">
        <title>Cohnella endophytica sp. nov., a novel endophytic bacterium isolated from bark of Sonneratia apetala.</title>
        <authorList>
            <person name="Tuo L."/>
        </authorList>
    </citation>
    <scope>NUCLEOTIDE SEQUENCE [LARGE SCALE GENOMIC DNA]</scope>
    <source>
        <strain evidence="12 13">CCTCC AB 208254</strain>
    </source>
</reference>
<dbReference type="InterPro" id="IPR001674">
    <property type="entry name" value="GMP_synth_C"/>
</dbReference>
<keyword evidence="8 9" id="KW-0315">Glutamine amidotransferase</keyword>
<dbReference type="EC" id="6.3.5.2" evidence="9"/>
<dbReference type="Gene3D" id="3.40.50.620">
    <property type="entry name" value="HUPs"/>
    <property type="match status" value="1"/>
</dbReference>
<keyword evidence="3 9" id="KW-0436">Ligase</keyword>
<evidence type="ECO:0000313" key="13">
    <source>
        <dbReference type="Proteomes" id="UP000297900"/>
    </source>
</evidence>
<dbReference type="NCBIfam" id="NF000848">
    <property type="entry name" value="PRK00074.1"/>
    <property type="match status" value="1"/>
</dbReference>